<feature type="transmembrane region" description="Helical" evidence="1">
    <location>
        <begin position="224"/>
        <end position="246"/>
    </location>
</feature>
<gene>
    <name evidence="3" type="ORF">NEF87_000984</name>
</gene>
<feature type="transmembrane region" description="Helical" evidence="1">
    <location>
        <begin position="188"/>
        <end position="212"/>
    </location>
</feature>
<feature type="domain" description="EamA" evidence="2">
    <location>
        <begin position="189"/>
        <end position="333"/>
    </location>
</feature>
<dbReference type="PANTHER" id="PTHR22911">
    <property type="entry name" value="ACYL-MALONYL CONDENSING ENZYME-RELATED"/>
    <property type="match status" value="1"/>
</dbReference>
<reference evidence="3" key="1">
    <citation type="submission" date="2022-09" db="EMBL/GenBank/DDBJ databases">
        <title>Actin cytoskeleton and complex cell architecture in an #Asgard archaeon.</title>
        <authorList>
            <person name="Ponce Toledo R.I."/>
            <person name="Schleper C."/>
            <person name="Rodrigues Oliveira T."/>
            <person name="Wollweber F."/>
            <person name="Xu J."/>
            <person name="Rittmann S."/>
            <person name="Klingl A."/>
            <person name="Pilhofer M."/>
        </authorList>
    </citation>
    <scope>NUCLEOTIDE SEQUENCE</scope>
    <source>
        <strain evidence="3">B-35</strain>
    </source>
</reference>
<feature type="transmembrane region" description="Helical" evidence="1">
    <location>
        <begin position="64"/>
        <end position="84"/>
    </location>
</feature>
<feature type="transmembrane region" description="Helical" evidence="1">
    <location>
        <begin position="6"/>
        <end position="24"/>
    </location>
</feature>
<feature type="transmembrane region" description="Helical" evidence="1">
    <location>
        <begin position="316"/>
        <end position="333"/>
    </location>
</feature>
<feature type="transmembrane region" description="Helical" evidence="1">
    <location>
        <begin position="36"/>
        <end position="58"/>
    </location>
</feature>
<feature type="transmembrane region" description="Helical" evidence="1">
    <location>
        <begin position="121"/>
        <end position="138"/>
    </location>
</feature>
<dbReference type="PANTHER" id="PTHR22911:SF137">
    <property type="entry name" value="SOLUTE CARRIER FAMILY 35 MEMBER G2-RELATED"/>
    <property type="match status" value="1"/>
</dbReference>
<dbReference type="SUPFAM" id="SSF103481">
    <property type="entry name" value="Multidrug resistance efflux transporter EmrE"/>
    <property type="match status" value="2"/>
</dbReference>
<dbReference type="InterPro" id="IPR037185">
    <property type="entry name" value="EmrE-like"/>
</dbReference>
<dbReference type="InterPro" id="IPR000620">
    <property type="entry name" value="EamA_dom"/>
</dbReference>
<protein>
    <recommendedName>
        <fullName evidence="2">EamA domain-containing protein</fullName>
    </recommendedName>
</protein>
<evidence type="ECO:0000256" key="1">
    <source>
        <dbReference type="SAM" id="Phobius"/>
    </source>
</evidence>
<dbReference type="EMBL" id="CP104013">
    <property type="protein sequence ID" value="UYP44699.1"/>
    <property type="molecule type" value="Genomic_DNA"/>
</dbReference>
<feature type="transmembrane region" description="Helical" evidence="1">
    <location>
        <begin position="285"/>
        <end position="309"/>
    </location>
</feature>
<feature type="domain" description="EamA" evidence="2">
    <location>
        <begin position="2"/>
        <end position="137"/>
    </location>
</feature>
<evidence type="ECO:0000313" key="3">
    <source>
        <dbReference type="EMBL" id="UYP44699.1"/>
    </source>
</evidence>
<feature type="transmembrane region" description="Helical" evidence="1">
    <location>
        <begin position="258"/>
        <end position="279"/>
    </location>
</feature>
<dbReference type="Pfam" id="PF00892">
    <property type="entry name" value="EamA"/>
    <property type="match status" value="2"/>
</dbReference>
<organism evidence="3 4">
    <name type="scientific">Candidatus Lokiarchaeum ossiferum</name>
    <dbReference type="NCBI Taxonomy" id="2951803"/>
    <lineage>
        <taxon>Archaea</taxon>
        <taxon>Promethearchaeati</taxon>
        <taxon>Promethearchaeota</taxon>
        <taxon>Promethearchaeia</taxon>
        <taxon>Promethearchaeales</taxon>
        <taxon>Promethearchaeaceae</taxon>
        <taxon>Candidatus Lokiarchaeum</taxon>
    </lineage>
</organism>
<name>A0ABY6HQF2_9ARCH</name>
<dbReference type="Proteomes" id="UP001208689">
    <property type="component" value="Chromosome"/>
</dbReference>
<evidence type="ECO:0000259" key="2">
    <source>
        <dbReference type="Pfam" id="PF00892"/>
    </source>
</evidence>
<keyword evidence="1" id="KW-1133">Transmembrane helix</keyword>
<sequence length="334" mass="37108">MNGVLISILANLSFVISNVLFRKTEHEASPKFINTFRTLLGTITFFIMALIFGIFADIFAIPPILWVILIVSFIFGQVIGDTSYFTAQKHLGATKAMAVSMTFPLFTFLLSMIFLDQEFEIKFVLSLILIGIGVMIIGKYKFKDEIKDSVKEITDEDINGKVEDRSEDDLEFTSDFNQNLQKDSSKHYIAVLFGLIASLGWAIALVMVNYATNEINALLNLGSMSSIAGSAIRFPAVLVILLFMLYKEDKHPLKNKTSESWVWLILAALIGTSLGAYLYMEATRIAGATTMALIASANPLFSLPLTYIFNKEKISSWGFLGVLLTIIGVVLIIY</sequence>
<accession>A0ABY6HQF2</accession>
<keyword evidence="1" id="KW-0812">Transmembrane</keyword>
<evidence type="ECO:0000313" key="4">
    <source>
        <dbReference type="Proteomes" id="UP001208689"/>
    </source>
</evidence>
<proteinExistence type="predicted"/>
<keyword evidence="4" id="KW-1185">Reference proteome</keyword>
<feature type="transmembrane region" description="Helical" evidence="1">
    <location>
        <begin position="96"/>
        <end position="115"/>
    </location>
</feature>
<keyword evidence="1" id="KW-0472">Membrane</keyword>